<proteinExistence type="predicted"/>
<protein>
    <recommendedName>
        <fullName evidence="7">Lipoprotein</fullName>
    </recommendedName>
</protein>
<dbReference type="EMBL" id="LGUG01000004">
    <property type="protein sequence ID" value="KON95396.1"/>
    <property type="molecule type" value="Genomic_DNA"/>
</dbReference>
<evidence type="ECO:0000313" key="6">
    <source>
        <dbReference type="Proteomes" id="UP000182836"/>
    </source>
</evidence>
<evidence type="ECO:0000256" key="1">
    <source>
        <dbReference type="SAM" id="Coils"/>
    </source>
</evidence>
<keyword evidence="5" id="KW-1185">Reference proteome</keyword>
<dbReference type="EMBL" id="FNED01000006">
    <property type="protein sequence ID" value="SDI68461.1"/>
    <property type="molecule type" value="Genomic_DNA"/>
</dbReference>
<gene>
    <name evidence="3" type="ORF">AF333_07755</name>
    <name evidence="4" type="ORF">SAMN04487909_106159</name>
</gene>
<keyword evidence="2" id="KW-0732">Signal</keyword>
<dbReference type="Proteomes" id="UP000037269">
    <property type="component" value="Unassembled WGS sequence"/>
</dbReference>
<evidence type="ECO:0000313" key="5">
    <source>
        <dbReference type="Proteomes" id="UP000037269"/>
    </source>
</evidence>
<reference evidence="3 5" key="1">
    <citation type="submission" date="2015-07" db="EMBL/GenBank/DDBJ databases">
        <title>Fjat-14205 dsm 2895.</title>
        <authorList>
            <person name="Liu B."/>
            <person name="Wang J."/>
            <person name="Zhu Y."/>
            <person name="Liu G."/>
            <person name="Chen Q."/>
            <person name="Chen Z."/>
            <person name="Lan J."/>
            <person name="Che J."/>
            <person name="Ge C."/>
            <person name="Shi H."/>
            <person name="Pan Z."/>
            <person name="Liu X."/>
        </authorList>
    </citation>
    <scope>NUCLEOTIDE SEQUENCE [LARGE SCALE GENOMIC DNA]</scope>
    <source>
        <strain evidence="3 5">DSM 2895</strain>
    </source>
</reference>
<dbReference type="Proteomes" id="UP000182836">
    <property type="component" value="Unassembled WGS sequence"/>
</dbReference>
<evidence type="ECO:0000313" key="4">
    <source>
        <dbReference type="EMBL" id="SDI68461.1"/>
    </source>
</evidence>
<reference evidence="4 6" key="2">
    <citation type="submission" date="2016-10" db="EMBL/GenBank/DDBJ databases">
        <authorList>
            <person name="de Groot N.N."/>
        </authorList>
    </citation>
    <scope>NUCLEOTIDE SEQUENCE [LARGE SCALE GENOMIC DNA]</scope>
    <source>
        <strain evidence="4 6">DSM 2895</strain>
    </source>
</reference>
<feature type="signal peptide" evidence="2">
    <location>
        <begin position="1"/>
        <end position="20"/>
    </location>
</feature>
<feature type="coiled-coil region" evidence="1">
    <location>
        <begin position="53"/>
        <end position="110"/>
    </location>
</feature>
<name>A0A0D1WDP5_ANEMI</name>
<evidence type="ECO:0008006" key="7">
    <source>
        <dbReference type="Google" id="ProtNLM"/>
    </source>
</evidence>
<dbReference type="PROSITE" id="PS51257">
    <property type="entry name" value="PROKAR_LIPOPROTEIN"/>
    <property type="match status" value="1"/>
</dbReference>
<dbReference type="GeneID" id="42305089"/>
<dbReference type="Pfam" id="PF19903">
    <property type="entry name" value="DUF6376"/>
    <property type="match status" value="1"/>
</dbReference>
<evidence type="ECO:0000313" key="3">
    <source>
        <dbReference type="EMBL" id="KON95396.1"/>
    </source>
</evidence>
<keyword evidence="1" id="KW-0175">Coiled coil</keyword>
<dbReference type="AlphaFoldDB" id="A0A0D1WDP5"/>
<organism evidence="3 5">
    <name type="scientific">Aneurinibacillus migulanus</name>
    <name type="common">Bacillus migulanus</name>
    <dbReference type="NCBI Taxonomy" id="47500"/>
    <lineage>
        <taxon>Bacteria</taxon>
        <taxon>Bacillati</taxon>
        <taxon>Bacillota</taxon>
        <taxon>Bacilli</taxon>
        <taxon>Bacillales</taxon>
        <taxon>Paenibacillaceae</taxon>
        <taxon>Aneurinibacillus group</taxon>
        <taxon>Aneurinibacillus</taxon>
    </lineage>
</organism>
<sequence length="145" mass="16109">MKKWLSMFVLLLATFLGGCSSINDSLAYANSAADYVTKVTEFANEAPSIAKQAVNDEKAREQLEAELQGLKQDILAFNKVQPPEIASGVHEEIVKQNEKLAKEIDSYSQKIKEGTVHLEAFGNSELFRTMSEMNELLNKIQALTN</sequence>
<dbReference type="InterPro" id="IPR045956">
    <property type="entry name" value="DUF6376"/>
</dbReference>
<feature type="chain" id="PRO_5038208498" description="Lipoprotein" evidence="2">
    <location>
        <begin position="21"/>
        <end position="145"/>
    </location>
</feature>
<dbReference type="RefSeq" id="WP_043065585.1">
    <property type="nucleotide sequence ID" value="NZ_BJOA01000021.1"/>
</dbReference>
<evidence type="ECO:0000256" key="2">
    <source>
        <dbReference type="SAM" id="SignalP"/>
    </source>
</evidence>
<dbReference type="OrthoDB" id="2607309at2"/>
<dbReference type="PATRIC" id="fig|47500.8.peg.6203"/>
<accession>A0A0D1WDP5</accession>